<dbReference type="InterPro" id="IPR008271">
    <property type="entry name" value="Ser/Thr_kinase_AS"/>
</dbReference>
<feature type="region of interest" description="Disordered" evidence="14">
    <location>
        <begin position="1"/>
        <end position="32"/>
    </location>
</feature>
<comment type="subunit">
    <text evidence="8">May form a complex composed of at least the catalytic subunit CRK2 and a cyclin.</text>
</comment>
<dbReference type="PROSITE" id="PS00108">
    <property type="entry name" value="PROTEIN_KINASE_ST"/>
    <property type="match status" value="1"/>
</dbReference>
<comment type="catalytic activity">
    <reaction evidence="12">
        <text>[DNA-directed RNA polymerase] + ATP = phospho-[DNA-directed RNA polymerase] + ADP + H(+)</text>
        <dbReference type="Rhea" id="RHEA:10216"/>
        <dbReference type="Rhea" id="RHEA-COMP:11321"/>
        <dbReference type="Rhea" id="RHEA-COMP:11322"/>
        <dbReference type="ChEBI" id="CHEBI:15378"/>
        <dbReference type="ChEBI" id="CHEBI:30616"/>
        <dbReference type="ChEBI" id="CHEBI:43176"/>
        <dbReference type="ChEBI" id="CHEBI:68546"/>
        <dbReference type="ChEBI" id="CHEBI:456216"/>
        <dbReference type="EC" id="2.7.11.23"/>
    </reaction>
</comment>
<reference evidence="16 17" key="1">
    <citation type="journal article" date="2020" name="G3 (Bethesda)">
        <title>Improved Reference Genome for Cyclotella cryptica CCMP332, a Model for Cell Wall Morphogenesis, Salinity Adaptation, and Lipid Production in Diatoms (Bacillariophyta).</title>
        <authorList>
            <person name="Roberts W.R."/>
            <person name="Downey K.M."/>
            <person name="Ruck E.C."/>
            <person name="Traller J.C."/>
            <person name="Alverson A.J."/>
        </authorList>
    </citation>
    <scope>NUCLEOTIDE SEQUENCE [LARGE SCALE GENOMIC DNA]</scope>
    <source>
        <strain evidence="16 17">CCMP332</strain>
    </source>
</reference>
<feature type="compositionally biased region" description="Basic and acidic residues" evidence="14">
    <location>
        <begin position="945"/>
        <end position="958"/>
    </location>
</feature>
<feature type="compositionally biased region" description="Basic residues" evidence="14">
    <location>
        <begin position="1000"/>
        <end position="1015"/>
    </location>
</feature>
<feature type="region of interest" description="Disordered" evidence="14">
    <location>
        <begin position="186"/>
        <end position="233"/>
    </location>
</feature>
<feature type="region of interest" description="Disordered" evidence="14">
    <location>
        <begin position="485"/>
        <end position="534"/>
    </location>
</feature>
<dbReference type="SUPFAM" id="SSF56112">
    <property type="entry name" value="Protein kinase-like (PK-like)"/>
    <property type="match status" value="1"/>
</dbReference>
<keyword evidence="3" id="KW-0723">Serine/threonine-protein kinase</keyword>
<sequence length="1236" mass="143505">MPASSSRPASPDGRCRSPLPASEYPTTASSSCHDPAVLSHNALHRWSLSTRTIASYVRLEQIGEGTYGQVYRARPVSTRGAGTGESEFVALKKIRLHHPGYWGIPPTVLREIKILKQLSHRNMVKMIEVVSSKGVEHLDWEEDSSKSRELKKKKMTKVSNSTAALVNLATNSNNYASKSHASTPCIDSDYNKYKDNDTNNDSDDNENPDSSTLKQFADLPNEKKKHSSSSSDLDALRESYKGSLFLVLEYVSHDLTGLLDMAYKFTEVQAKSLMQQLLEVLEYMHEKKFVHRDLKSSNLLITSQFRVKLADFGLARCLDDGNPRMGAGDGREKDYPTNEGEFTNKVITLWYRPPELLLGETRYGTAVDIWSAGCILAEIILGRPIFTGKTEMDQLKLIFELIGTPTEKTWEGFNELKLIRTGEVTIDKVRRPKLREKYGAKIQPVSALNLLEKLLELDPKKRITARGALTHRYFRVEPIAPSDPSELGTIDLGDGEDGSGYHEFQTKKRRREAKAVAKQAEDEAKRRGEDVEKQKEAFDKAYREHLKKGAEGDKEKKLLKEKLEKHHKEQEIRDKELQLEMQMFPEQHFEQRQEGLQGMRQQQVQQHDPHPSTHESNPQHPRHQENIQERNFSNERDGQERPRPPQRDRFSHQVHHPLSDDRRHNPADNWQQRTHKPEQHQQPTFDRKTEDSRQPRSHATQQQPPFDRNARENRHLRSHPPHEQPPFWHRSQPQQQPPFDRGGTRGPRANVNYDMPPPDRRIIDGHPRRENIPLPDSRYGRNGHMNRPPDAYNRIEGPQLPFQRGLGRTGDNFRSHRRDAYDERKDSHSNYPNQAPPGGNYDERRREDAQFRSEDRNRHHGWNERERFSASENRSSRDLVRVDTNVGDEPFETKDQNRSESKTRKDTRDRENSMKDEPQENRENPSIESEISLEAAETLMLRDFGSNERHKSREDSRSIRHGRGNHHHREHSEQRHRNGRERSGEGSDRHQDRTESHSKEYRRRHHSSSSSHSHKERTSRDSLDPKENVKEDAEEIPIVDHPALKEPAEVMESVSRDRSLSVSKRGENIDGQTREKRPREHSSHSSSDRNREGECVDRVHSHAHKRGRHEERRLSDGRRERSHDERHRSDRRTEGSGSGYQYPKSIRDQRNQFAENDKQHGPPGRPYDERQRWNVGDHRSARDGDKGRDDSFAPPPDRQYDRFGNPIPPGGFRHHREQDRGNEFGSRGRQERDERR</sequence>
<dbReference type="PROSITE" id="PS00107">
    <property type="entry name" value="PROTEIN_KINASE_ATP"/>
    <property type="match status" value="1"/>
</dbReference>
<feature type="compositionally biased region" description="Basic and acidic residues" evidence="14">
    <location>
        <begin position="1216"/>
        <end position="1236"/>
    </location>
</feature>
<keyword evidence="5 13" id="KW-0547">Nucleotide-binding</keyword>
<feature type="compositionally biased region" description="Basic and acidic residues" evidence="14">
    <location>
        <begin position="1145"/>
        <end position="1191"/>
    </location>
</feature>
<keyword evidence="4" id="KW-0808">Transferase</keyword>
<keyword evidence="6" id="KW-0418">Kinase</keyword>
<dbReference type="EC" id="2.7.11.23" evidence="2"/>
<dbReference type="PANTHER" id="PTHR24056:SF546">
    <property type="entry name" value="CYCLIN-DEPENDENT KINASE 12"/>
    <property type="match status" value="1"/>
</dbReference>
<dbReference type="InterPro" id="IPR000719">
    <property type="entry name" value="Prot_kinase_dom"/>
</dbReference>
<proteinExistence type="inferred from homology"/>
<comment type="similarity">
    <text evidence="1">Belongs to the protein kinase superfamily. CMGC Ser/Thr protein kinase family. CDC2/CDKX subfamily.</text>
</comment>
<gene>
    <name evidence="16" type="ORF">HJC23_002784</name>
</gene>
<feature type="compositionally biased region" description="Basic and acidic residues" evidence="14">
    <location>
        <begin position="841"/>
        <end position="881"/>
    </location>
</feature>
<evidence type="ECO:0000256" key="9">
    <source>
        <dbReference type="ARBA" id="ARBA00039612"/>
    </source>
</evidence>
<evidence type="ECO:0000256" key="4">
    <source>
        <dbReference type="ARBA" id="ARBA00022679"/>
    </source>
</evidence>
<evidence type="ECO:0000256" key="10">
    <source>
        <dbReference type="ARBA" id="ARBA00041902"/>
    </source>
</evidence>
<dbReference type="Proteomes" id="UP001516023">
    <property type="component" value="Unassembled WGS sequence"/>
</dbReference>
<feature type="compositionally biased region" description="Basic residues" evidence="14">
    <location>
        <begin position="959"/>
        <end position="969"/>
    </location>
</feature>
<feature type="compositionally biased region" description="Basic and acidic residues" evidence="14">
    <location>
        <begin position="622"/>
        <end position="666"/>
    </location>
</feature>
<evidence type="ECO:0000256" key="7">
    <source>
        <dbReference type="ARBA" id="ARBA00022840"/>
    </source>
</evidence>
<feature type="binding site" evidence="13">
    <location>
        <position position="92"/>
    </location>
    <ligand>
        <name>ATP</name>
        <dbReference type="ChEBI" id="CHEBI:30616"/>
    </ligand>
</feature>
<feature type="compositionally biased region" description="Basic and acidic residues" evidence="14">
    <location>
        <begin position="675"/>
        <end position="694"/>
    </location>
</feature>
<feature type="compositionally biased region" description="Acidic residues" evidence="14">
    <location>
        <begin position="198"/>
        <end position="207"/>
    </location>
</feature>
<feature type="compositionally biased region" description="Basic and acidic residues" evidence="14">
    <location>
        <begin position="891"/>
        <end position="925"/>
    </location>
</feature>
<feature type="region of interest" description="Disordered" evidence="14">
    <location>
        <begin position="581"/>
        <end position="1236"/>
    </location>
</feature>
<keyword evidence="17" id="KW-1185">Reference proteome</keyword>
<feature type="compositionally biased region" description="Low complexity" evidence="14">
    <location>
        <begin position="594"/>
        <end position="606"/>
    </location>
</feature>
<evidence type="ECO:0000313" key="16">
    <source>
        <dbReference type="EMBL" id="KAL3786695.1"/>
    </source>
</evidence>
<dbReference type="Gene3D" id="1.10.510.10">
    <property type="entry name" value="Transferase(Phosphotransferase) domain 1"/>
    <property type="match status" value="1"/>
</dbReference>
<name>A0ABD3PF17_9STRA</name>
<evidence type="ECO:0000256" key="12">
    <source>
        <dbReference type="ARBA" id="ARBA00049280"/>
    </source>
</evidence>
<evidence type="ECO:0000256" key="8">
    <source>
        <dbReference type="ARBA" id="ARBA00038543"/>
    </source>
</evidence>
<comment type="caution">
    <text evidence="16">The sequence shown here is derived from an EMBL/GenBank/DDBJ whole genome shotgun (WGS) entry which is preliminary data.</text>
</comment>
<organism evidence="16 17">
    <name type="scientific">Cyclotella cryptica</name>
    <dbReference type="NCBI Taxonomy" id="29204"/>
    <lineage>
        <taxon>Eukaryota</taxon>
        <taxon>Sar</taxon>
        <taxon>Stramenopiles</taxon>
        <taxon>Ochrophyta</taxon>
        <taxon>Bacillariophyta</taxon>
        <taxon>Coscinodiscophyceae</taxon>
        <taxon>Thalassiosirophycidae</taxon>
        <taxon>Stephanodiscales</taxon>
        <taxon>Stephanodiscaceae</taxon>
        <taxon>Cyclotella</taxon>
    </lineage>
</organism>
<dbReference type="PROSITE" id="PS50011">
    <property type="entry name" value="PROTEIN_KINASE_DOM"/>
    <property type="match status" value="1"/>
</dbReference>
<feature type="compositionally biased region" description="Basic and acidic residues" evidence="14">
    <location>
        <begin position="1108"/>
        <end position="1134"/>
    </location>
</feature>
<dbReference type="PANTHER" id="PTHR24056">
    <property type="entry name" value="CELL DIVISION PROTEIN KINASE"/>
    <property type="match status" value="1"/>
</dbReference>
<keyword evidence="7 13" id="KW-0067">ATP-binding</keyword>
<evidence type="ECO:0000313" key="17">
    <source>
        <dbReference type="Proteomes" id="UP001516023"/>
    </source>
</evidence>
<feature type="compositionally biased region" description="Basic and acidic residues" evidence="14">
    <location>
        <begin position="757"/>
        <end position="771"/>
    </location>
</feature>
<dbReference type="InterPro" id="IPR050108">
    <property type="entry name" value="CDK"/>
</dbReference>
<evidence type="ECO:0000256" key="6">
    <source>
        <dbReference type="ARBA" id="ARBA00022777"/>
    </source>
</evidence>
<protein>
    <recommendedName>
        <fullName evidence="9">Cyclin-dependent kinase 2 homolog</fullName>
        <ecNumber evidence="2">2.7.11.23</ecNumber>
    </recommendedName>
    <alternativeName>
        <fullName evidence="10">Cell division control protein 2 homolog</fullName>
    </alternativeName>
    <alternativeName>
        <fullName evidence="11">cdc2-related kinase 2</fullName>
    </alternativeName>
</protein>
<evidence type="ECO:0000256" key="14">
    <source>
        <dbReference type="SAM" id="MobiDB-lite"/>
    </source>
</evidence>
<feature type="compositionally biased region" description="Basic and acidic residues" evidence="14">
    <location>
        <begin position="811"/>
        <end position="828"/>
    </location>
</feature>
<dbReference type="SMART" id="SM00220">
    <property type="entry name" value="S_TKc"/>
    <property type="match status" value="1"/>
</dbReference>
<dbReference type="Gene3D" id="3.30.200.20">
    <property type="entry name" value="Phosphorylase Kinase, domain 1"/>
    <property type="match status" value="2"/>
</dbReference>
<accession>A0ABD3PF17</accession>
<feature type="compositionally biased region" description="Basic and acidic residues" evidence="14">
    <location>
        <begin position="1042"/>
        <end position="1100"/>
    </location>
</feature>
<evidence type="ECO:0000256" key="5">
    <source>
        <dbReference type="ARBA" id="ARBA00022741"/>
    </source>
</evidence>
<feature type="domain" description="Protein kinase" evidence="15">
    <location>
        <begin position="56"/>
        <end position="474"/>
    </location>
</feature>
<evidence type="ECO:0000256" key="3">
    <source>
        <dbReference type="ARBA" id="ARBA00022527"/>
    </source>
</evidence>
<feature type="compositionally biased region" description="Basic and acidic residues" evidence="14">
    <location>
        <begin position="1016"/>
        <end position="1031"/>
    </location>
</feature>
<feature type="compositionally biased region" description="Low complexity" evidence="14">
    <location>
        <begin position="926"/>
        <end position="937"/>
    </location>
</feature>
<dbReference type="GO" id="GO:0008353">
    <property type="term" value="F:RNA polymerase II CTD heptapeptide repeat kinase activity"/>
    <property type="evidence" value="ECO:0007669"/>
    <property type="project" value="UniProtKB-EC"/>
</dbReference>
<dbReference type="InterPro" id="IPR017441">
    <property type="entry name" value="Protein_kinase_ATP_BS"/>
</dbReference>
<feature type="compositionally biased region" description="Basic and acidic residues" evidence="14">
    <location>
        <begin position="970"/>
        <end position="999"/>
    </location>
</feature>
<dbReference type="InterPro" id="IPR011009">
    <property type="entry name" value="Kinase-like_dom_sf"/>
</dbReference>
<evidence type="ECO:0000259" key="15">
    <source>
        <dbReference type="PROSITE" id="PS50011"/>
    </source>
</evidence>
<evidence type="ECO:0000256" key="13">
    <source>
        <dbReference type="PROSITE-ProRule" id="PRU10141"/>
    </source>
</evidence>
<dbReference type="EMBL" id="JABMIG020000189">
    <property type="protein sequence ID" value="KAL3786695.1"/>
    <property type="molecule type" value="Genomic_DNA"/>
</dbReference>
<dbReference type="Pfam" id="PF00069">
    <property type="entry name" value="Pkinase"/>
    <property type="match status" value="2"/>
</dbReference>
<evidence type="ECO:0000256" key="1">
    <source>
        <dbReference type="ARBA" id="ARBA00006485"/>
    </source>
</evidence>
<evidence type="ECO:0000256" key="2">
    <source>
        <dbReference type="ARBA" id="ARBA00012409"/>
    </source>
</evidence>
<evidence type="ECO:0000256" key="11">
    <source>
        <dbReference type="ARBA" id="ARBA00042858"/>
    </source>
</evidence>
<dbReference type="AlphaFoldDB" id="A0ABD3PF17"/>
<feature type="compositionally biased region" description="Basic and acidic residues" evidence="14">
    <location>
        <begin position="513"/>
        <end position="534"/>
    </location>
</feature>
<dbReference type="GO" id="GO:0005524">
    <property type="term" value="F:ATP binding"/>
    <property type="evidence" value="ECO:0007669"/>
    <property type="project" value="UniProtKB-UniRule"/>
</dbReference>
<dbReference type="FunFam" id="1.10.510.10:FF:000415">
    <property type="entry name" value="CMGC/CDK/CRK7 protein kinase, variant"/>
    <property type="match status" value="1"/>
</dbReference>